<organism evidence="4 5">
    <name type="scientific">Spartinivicinus poritis</name>
    <dbReference type="NCBI Taxonomy" id="2994640"/>
    <lineage>
        <taxon>Bacteria</taxon>
        <taxon>Pseudomonadati</taxon>
        <taxon>Pseudomonadota</taxon>
        <taxon>Gammaproteobacteria</taxon>
        <taxon>Oceanospirillales</taxon>
        <taxon>Zooshikellaceae</taxon>
        <taxon>Spartinivicinus</taxon>
    </lineage>
</organism>
<dbReference type="Pfam" id="PF01053">
    <property type="entry name" value="Cys_Met_Meta_PP"/>
    <property type="match status" value="1"/>
</dbReference>
<keyword evidence="5" id="KW-1185">Reference proteome</keyword>
<dbReference type="InterPro" id="IPR015424">
    <property type="entry name" value="PyrdxlP-dep_Trfase"/>
</dbReference>
<dbReference type="InterPro" id="IPR015422">
    <property type="entry name" value="PyrdxlP-dep_Trfase_small"/>
</dbReference>
<protein>
    <submittedName>
        <fullName evidence="4">Aminotransferase class I/II-fold pyridoxal phosphate-dependent enzyme</fullName>
    </submittedName>
</protein>
<comment type="caution">
    <text evidence="4">The sequence shown here is derived from an EMBL/GenBank/DDBJ whole genome shotgun (WGS) entry which is preliminary data.</text>
</comment>
<dbReference type="Proteomes" id="UP001528823">
    <property type="component" value="Unassembled WGS sequence"/>
</dbReference>
<dbReference type="EMBL" id="JAPMOU010000015">
    <property type="protein sequence ID" value="MDE1462963.1"/>
    <property type="molecule type" value="Genomic_DNA"/>
</dbReference>
<keyword evidence="4" id="KW-0032">Aminotransferase</keyword>
<gene>
    <name evidence="4" type="ORF">ORQ98_13385</name>
</gene>
<keyword evidence="4" id="KW-0808">Transferase</keyword>
<keyword evidence="2 3" id="KW-0663">Pyridoxal phosphate</keyword>
<evidence type="ECO:0000313" key="5">
    <source>
        <dbReference type="Proteomes" id="UP001528823"/>
    </source>
</evidence>
<proteinExistence type="inferred from homology"/>
<dbReference type="PANTHER" id="PTHR11808">
    <property type="entry name" value="TRANS-SULFURATION ENZYME FAMILY MEMBER"/>
    <property type="match status" value="1"/>
</dbReference>
<dbReference type="RefSeq" id="WP_274689313.1">
    <property type="nucleotide sequence ID" value="NZ_JAPMOU010000015.1"/>
</dbReference>
<reference evidence="4 5" key="1">
    <citation type="submission" date="2022-11" db="EMBL/GenBank/DDBJ databases">
        <title>Spartinivicinus poritis sp. nov., isolated from scleractinian coral Porites lutea.</title>
        <authorList>
            <person name="Zhang G."/>
            <person name="Cai L."/>
            <person name="Wei Q."/>
        </authorList>
    </citation>
    <scope>NUCLEOTIDE SEQUENCE [LARGE SCALE GENOMIC DNA]</scope>
    <source>
        <strain evidence="4 5">A2-2</strain>
    </source>
</reference>
<evidence type="ECO:0000256" key="2">
    <source>
        <dbReference type="ARBA" id="ARBA00022898"/>
    </source>
</evidence>
<comment type="similarity">
    <text evidence="3">Belongs to the trans-sulfuration enzymes family.</text>
</comment>
<dbReference type="InterPro" id="IPR015421">
    <property type="entry name" value="PyrdxlP-dep_Trfase_major"/>
</dbReference>
<dbReference type="Gene3D" id="3.40.640.10">
    <property type="entry name" value="Type I PLP-dependent aspartate aminotransferase-like (Major domain)"/>
    <property type="match status" value="1"/>
</dbReference>
<dbReference type="Gene3D" id="3.90.1150.10">
    <property type="entry name" value="Aspartate Aminotransferase, domain 1"/>
    <property type="match status" value="1"/>
</dbReference>
<dbReference type="GO" id="GO:0008483">
    <property type="term" value="F:transaminase activity"/>
    <property type="evidence" value="ECO:0007669"/>
    <property type="project" value="UniProtKB-KW"/>
</dbReference>
<dbReference type="SUPFAM" id="SSF53383">
    <property type="entry name" value="PLP-dependent transferases"/>
    <property type="match status" value="1"/>
</dbReference>
<dbReference type="InterPro" id="IPR000277">
    <property type="entry name" value="Cys/Met-Metab_PyrdxlP-dep_enz"/>
</dbReference>
<name>A0ABT5U9B8_9GAMM</name>
<accession>A0ABT5U9B8</accession>
<comment type="cofactor">
    <cofactor evidence="1 3">
        <name>pyridoxal 5'-phosphate</name>
        <dbReference type="ChEBI" id="CHEBI:597326"/>
    </cofactor>
</comment>
<dbReference type="PIRSF" id="PIRSF001434">
    <property type="entry name" value="CGS"/>
    <property type="match status" value="1"/>
</dbReference>
<evidence type="ECO:0000256" key="3">
    <source>
        <dbReference type="RuleBase" id="RU362118"/>
    </source>
</evidence>
<sequence>MTDNQDPVERMATARHEFGEHGGVNMSIEASTTFTVMEADTLPALFQGEKGPNQGGCYLYGRHFNPTVYNLGQQLAALEGTDAGYCTASGMSAISSTLIQLCQPGDEIIAAHSIYGGTFALLNDLLPVKNHIKTHFVDITDIKSVKAAITPKTKVIYAETLSNPTLRVAPIPLLAKLAQQHKLTLVIDNTFSPLIINPVSLGADIVLHSLTKFINGASDIIAGAICASQNFILDMMDLHQGTLMLLGPTMDPEVAFRISMRLPHLPLRIKEHSQRARFIANKLTENGIKVNYPGLPTHPDHQLFKEIANPEYGFGGILTLDLGTENKANELMNCLQNEHQFGYMAVSLGYFDTLMSCSGSSTSSELSDNDKQQAGISPGLIRLAIGYTGSAEQRWQQLYSALKKINALKE</sequence>
<dbReference type="PANTHER" id="PTHR11808:SF80">
    <property type="entry name" value="CYSTATHIONINE GAMMA-LYASE"/>
    <property type="match status" value="1"/>
</dbReference>
<evidence type="ECO:0000313" key="4">
    <source>
        <dbReference type="EMBL" id="MDE1462963.1"/>
    </source>
</evidence>
<evidence type="ECO:0000256" key="1">
    <source>
        <dbReference type="ARBA" id="ARBA00001933"/>
    </source>
</evidence>